<name>A0A5E4RI39_9BURK</name>
<organism evidence="1 2">
    <name type="scientific">Pandoraea cepalis</name>
    <dbReference type="NCBI Taxonomy" id="2508294"/>
    <lineage>
        <taxon>Bacteria</taxon>
        <taxon>Pseudomonadati</taxon>
        <taxon>Pseudomonadota</taxon>
        <taxon>Betaproteobacteria</taxon>
        <taxon>Burkholderiales</taxon>
        <taxon>Burkholderiaceae</taxon>
        <taxon>Pandoraea</taxon>
    </lineage>
</organism>
<protein>
    <submittedName>
        <fullName evidence="1">Uncharacterized protein</fullName>
    </submittedName>
</protein>
<evidence type="ECO:0000313" key="1">
    <source>
        <dbReference type="EMBL" id="VVD61689.1"/>
    </source>
</evidence>
<dbReference type="RefSeq" id="WP_150562046.1">
    <property type="nucleotide sequence ID" value="NZ_CABPSL010000001.1"/>
</dbReference>
<dbReference type="Proteomes" id="UP000384354">
    <property type="component" value="Unassembled WGS sequence"/>
</dbReference>
<proteinExistence type="predicted"/>
<dbReference type="AlphaFoldDB" id="A0A5E4RI39"/>
<evidence type="ECO:0000313" key="2">
    <source>
        <dbReference type="Proteomes" id="UP000384354"/>
    </source>
</evidence>
<accession>A0A5E4RI39</accession>
<gene>
    <name evidence="1" type="ORF">PCE31106_00130</name>
</gene>
<sequence length="136" mass="14786">MAKTTTTQPDLMSIYERASAVATAPGFSCALGGWSAKAVQIDVSGYSQIYVEDAPHDPKNLMFVLVTNNPASKKFTVSEITEAQFDQFVAIEYDPRAFRGEGVAIRRALNLAEAIAPNVLRHQSGKKEKAGGYRFA</sequence>
<reference evidence="1 2" key="1">
    <citation type="submission" date="2019-08" db="EMBL/GenBank/DDBJ databases">
        <authorList>
            <person name="Peeters C."/>
        </authorList>
    </citation>
    <scope>NUCLEOTIDE SEQUENCE [LARGE SCALE GENOMIC DNA]</scope>
    <source>
        <strain evidence="1 2">LMG 31106</strain>
    </source>
</reference>
<dbReference type="EMBL" id="CABPSL010000001">
    <property type="protein sequence ID" value="VVD61689.1"/>
    <property type="molecule type" value="Genomic_DNA"/>
</dbReference>